<evidence type="ECO:0000313" key="5">
    <source>
        <dbReference type="Proteomes" id="UP000007800"/>
    </source>
</evidence>
<evidence type="ECO:0000313" key="4">
    <source>
        <dbReference type="EMBL" id="EER08344.1"/>
    </source>
</evidence>
<feature type="domain" description="TRUD" evidence="3">
    <location>
        <begin position="143"/>
        <end position="176"/>
    </location>
</feature>
<organism evidence="5">
    <name type="scientific">Perkinsus marinus (strain ATCC 50983 / TXsc)</name>
    <dbReference type="NCBI Taxonomy" id="423536"/>
    <lineage>
        <taxon>Eukaryota</taxon>
        <taxon>Sar</taxon>
        <taxon>Alveolata</taxon>
        <taxon>Perkinsozoa</taxon>
        <taxon>Perkinsea</taxon>
        <taxon>Perkinsida</taxon>
        <taxon>Perkinsidae</taxon>
        <taxon>Perkinsus</taxon>
    </lineage>
</organism>
<evidence type="ECO:0000259" key="3">
    <source>
        <dbReference type="PROSITE" id="PS50984"/>
    </source>
</evidence>
<dbReference type="GeneID" id="9064565"/>
<dbReference type="SUPFAM" id="SSF55120">
    <property type="entry name" value="Pseudouridine synthase"/>
    <property type="match status" value="1"/>
</dbReference>
<dbReference type="InterPro" id="IPR020103">
    <property type="entry name" value="PsdUridine_synth_cat_dom_sf"/>
</dbReference>
<dbReference type="OrthoDB" id="447290at2759"/>
<comment type="similarity">
    <text evidence="1">Belongs to the pseudouridine synthase TruD family.</text>
</comment>
<dbReference type="InterPro" id="IPR042214">
    <property type="entry name" value="TruD_catalytic"/>
</dbReference>
<reference evidence="4 5" key="1">
    <citation type="submission" date="2008-07" db="EMBL/GenBank/DDBJ databases">
        <authorList>
            <person name="El-Sayed N."/>
            <person name="Caler E."/>
            <person name="Inman J."/>
            <person name="Amedeo P."/>
            <person name="Hass B."/>
            <person name="Wortman J."/>
        </authorList>
    </citation>
    <scope>NUCLEOTIDE SEQUENCE [LARGE SCALE GENOMIC DNA]</scope>
    <source>
        <strain evidence="5">ATCC 50983 / TXsc</strain>
    </source>
</reference>
<evidence type="ECO:0000256" key="1">
    <source>
        <dbReference type="ARBA" id="ARBA00007953"/>
    </source>
</evidence>
<gene>
    <name evidence="4" type="ORF">Pmar_PMAR002720</name>
</gene>
<dbReference type="AlphaFoldDB" id="C5L4L3"/>
<dbReference type="Proteomes" id="UP000007800">
    <property type="component" value="Unassembled WGS sequence"/>
</dbReference>
<dbReference type="InterPro" id="IPR001656">
    <property type="entry name" value="PsdUridine_synth_TruD"/>
</dbReference>
<accession>C5L4L3</accession>
<dbReference type="GO" id="GO:0003723">
    <property type="term" value="F:RNA binding"/>
    <property type="evidence" value="ECO:0007669"/>
    <property type="project" value="InterPro"/>
</dbReference>
<dbReference type="GO" id="GO:0001522">
    <property type="term" value="P:pseudouridine synthesis"/>
    <property type="evidence" value="ECO:0007669"/>
    <property type="project" value="InterPro"/>
</dbReference>
<feature type="non-terminal residue" evidence="4">
    <location>
        <position position="176"/>
    </location>
</feature>
<dbReference type="InParanoid" id="C5L4L3"/>
<dbReference type="EMBL" id="GG679091">
    <property type="protein sequence ID" value="EER08344.1"/>
    <property type="molecule type" value="Genomic_DNA"/>
</dbReference>
<dbReference type="RefSeq" id="XP_002776528.1">
    <property type="nucleotide sequence ID" value="XM_002776482.1"/>
</dbReference>
<name>C5L4L3_PERM5</name>
<dbReference type="PANTHER" id="PTHR13326:SF21">
    <property type="entry name" value="PSEUDOURIDYLATE SYNTHASE PUS7L"/>
    <property type="match status" value="1"/>
</dbReference>
<protein>
    <submittedName>
        <fullName evidence="4">tRNA pseudouridine synthase D, putative</fullName>
    </submittedName>
</protein>
<keyword evidence="5" id="KW-1185">Reference proteome</keyword>
<proteinExistence type="inferred from homology"/>
<feature type="non-terminal residue" evidence="4">
    <location>
        <position position="1"/>
    </location>
</feature>
<dbReference type="PANTHER" id="PTHR13326">
    <property type="entry name" value="TRNA PSEUDOURIDINE SYNTHASE D"/>
    <property type="match status" value="1"/>
</dbReference>
<dbReference type="GO" id="GO:0005634">
    <property type="term" value="C:nucleus"/>
    <property type="evidence" value="ECO:0007669"/>
    <property type="project" value="TreeGrafter"/>
</dbReference>
<dbReference type="Pfam" id="PF01142">
    <property type="entry name" value="TruD"/>
    <property type="match status" value="1"/>
</dbReference>
<dbReference type="InterPro" id="IPR011760">
    <property type="entry name" value="PsdUridine_synth_TruD_insert"/>
</dbReference>
<evidence type="ECO:0000256" key="2">
    <source>
        <dbReference type="ARBA" id="ARBA00023235"/>
    </source>
</evidence>
<dbReference type="PROSITE" id="PS50984">
    <property type="entry name" value="TRUD"/>
    <property type="match status" value="1"/>
</dbReference>
<dbReference type="GO" id="GO:0009982">
    <property type="term" value="F:pseudouridine synthase activity"/>
    <property type="evidence" value="ECO:0007669"/>
    <property type="project" value="InterPro"/>
</dbReference>
<sequence length="176" mass="19825">APLEIRRSLRGYVTTKQLGAALLNSPFVQLTVQKYLVETQSVVQLLAHHAECAPEDISYAGRKDKHADTTQLITMPQEAFLRFFRKHRQLRLPFRIGDPLGVERALKLSDLSGNYFRLVFTGDSRVIESEAHDAALARIAEGGFVNYFGPQRFGSPRYMTPVVGWHLNTGRVEEAV</sequence>
<dbReference type="Gene3D" id="3.30.2350.20">
    <property type="entry name" value="TruD, catalytic domain"/>
    <property type="match status" value="1"/>
</dbReference>
<keyword evidence="2" id="KW-0413">Isomerase</keyword>